<gene>
    <name evidence="1" type="ORF">FA95DRAFT_1497832</name>
</gene>
<dbReference type="EMBL" id="MU275999">
    <property type="protein sequence ID" value="KAI0043954.1"/>
    <property type="molecule type" value="Genomic_DNA"/>
</dbReference>
<comment type="caution">
    <text evidence="1">The sequence shown here is derived from an EMBL/GenBank/DDBJ whole genome shotgun (WGS) entry which is preliminary data.</text>
</comment>
<sequence length="308" mass="34172">MVIHLYSTLGLTNIEGYILACLVQACVTRQADSSHPDPIHVTNYFLRGASIGPYEVHMRTVRAGKSFTNMTAELIQEGSVKLSAHLMFGVLDPALSPPSKQPFELLPPDAHARPTPFHTHPSLQSPVEFRPLFPLNFRPYLMRFEDPSIVQHHERLQLTGTGPGGRERGSWYRLPHAADTLTPGVLAFFADVFEDTLPPLPSGPLPLARFPTLLMSVEFKAPIPRAGGKHCTRTVGSYTACRFVNEPLGRHNIYLELWTAPAEVEAGRPLPDGWRDEQRCLLIANHMSLVGPVEVGGHRNASFEKPRL</sequence>
<reference evidence="1" key="2">
    <citation type="journal article" date="2022" name="New Phytol.">
        <title>Evolutionary transition to the ectomycorrhizal habit in the genomes of a hyperdiverse lineage of mushroom-forming fungi.</title>
        <authorList>
            <person name="Looney B."/>
            <person name="Miyauchi S."/>
            <person name="Morin E."/>
            <person name="Drula E."/>
            <person name="Courty P.E."/>
            <person name="Kohler A."/>
            <person name="Kuo A."/>
            <person name="LaButti K."/>
            <person name="Pangilinan J."/>
            <person name="Lipzen A."/>
            <person name="Riley R."/>
            <person name="Andreopoulos W."/>
            <person name="He G."/>
            <person name="Johnson J."/>
            <person name="Nolan M."/>
            <person name="Tritt A."/>
            <person name="Barry K.W."/>
            <person name="Grigoriev I.V."/>
            <person name="Nagy L.G."/>
            <person name="Hibbett D."/>
            <person name="Henrissat B."/>
            <person name="Matheny P.B."/>
            <person name="Labbe J."/>
            <person name="Martin F.M."/>
        </authorList>
    </citation>
    <scope>NUCLEOTIDE SEQUENCE</scope>
    <source>
        <strain evidence="1">FP105234-sp</strain>
    </source>
</reference>
<accession>A0ACB8RIG8</accession>
<keyword evidence="2" id="KW-1185">Reference proteome</keyword>
<evidence type="ECO:0000313" key="1">
    <source>
        <dbReference type="EMBL" id="KAI0043954.1"/>
    </source>
</evidence>
<proteinExistence type="predicted"/>
<dbReference type="Proteomes" id="UP000814033">
    <property type="component" value="Unassembled WGS sequence"/>
</dbReference>
<name>A0ACB8RIG8_9AGAM</name>
<reference evidence="1" key="1">
    <citation type="submission" date="2021-02" db="EMBL/GenBank/DDBJ databases">
        <authorList>
            <consortium name="DOE Joint Genome Institute"/>
            <person name="Ahrendt S."/>
            <person name="Looney B.P."/>
            <person name="Miyauchi S."/>
            <person name="Morin E."/>
            <person name="Drula E."/>
            <person name="Courty P.E."/>
            <person name="Chicoki N."/>
            <person name="Fauchery L."/>
            <person name="Kohler A."/>
            <person name="Kuo A."/>
            <person name="Labutti K."/>
            <person name="Pangilinan J."/>
            <person name="Lipzen A."/>
            <person name="Riley R."/>
            <person name="Andreopoulos W."/>
            <person name="He G."/>
            <person name="Johnson J."/>
            <person name="Barry K.W."/>
            <person name="Grigoriev I.V."/>
            <person name="Nagy L."/>
            <person name="Hibbett D."/>
            <person name="Henrissat B."/>
            <person name="Matheny P.B."/>
            <person name="Labbe J."/>
            <person name="Martin F."/>
        </authorList>
    </citation>
    <scope>NUCLEOTIDE SEQUENCE</scope>
    <source>
        <strain evidence="1">FP105234-sp</strain>
    </source>
</reference>
<organism evidence="1 2">
    <name type="scientific">Auriscalpium vulgare</name>
    <dbReference type="NCBI Taxonomy" id="40419"/>
    <lineage>
        <taxon>Eukaryota</taxon>
        <taxon>Fungi</taxon>
        <taxon>Dikarya</taxon>
        <taxon>Basidiomycota</taxon>
        <taxon>Agaricomycotina</taxon>
        <taxon>Agaricomycetes</taxon>
        <taxon>Russulales</taxon>
        <taxon>Auriscalpiaceae</taxon>
        <taxon>Auriscalpium</taxon>
    </lineage>
</organism>
<evidence type="ECO:0000313" key="2">
    <source>
        <dbReference type="Proteomes" id="UP000814033"/>
    </source>
</evidence>
<protein>
    <submittedName>
        <fullName evidence="1">Uncharacterized protein</fullName>
    </submittedName>
</protein>